<comment type="caution">
    <text evidence="2">The sequence shown here is derived from an EMBL/GenBank/DDBJ whole genome shotgun (WGS) entry which is preliminary data.</text>
</comment>
<evidence type="ECO:0000313" key="3">
    <source>
        <dbReference type="Proteomes" id="UP000326396"/>
    </source>
</evidence>
<proteinExistence type="predicted"/>
<organism evidence="2 3">
    <name type="scientific">Mikania micrantha</name>
    <name type="common">bitter vine</name>
    <dbReference type="NCBI Taxonomy" id="192012"/>
    <lineage>
        <taxon>Eukaryota</taxon>
        <taxon>Viridiplantae</taxon>
        <taxon>Streptophyta</taxon>
        <taxon>Embryophyta</taxon>
        <taxon>Tracheophyta</taxon>
        <taxon>Spermatophyta</taxon>
        <taxon>Magnoliopsida</taxon>
        <taxon>eudicotyledons</taxon>
        <taxon>Gunneridae</taxon>
        <taxon>Pentapetalae</taxon>
        <taxon>asterids</taxon>
        <taxon>campanulids</taxon>
        <taxon>Asterales</taxon>
        <taxon>Asteraceae</taxon>
        <taxon>Asteroideae</taxon>
        <taxon>Heliantheae alliance</taxon>
        <taxon>Eupatorieae</taxon>
        <taxon>Mikania</taxon>
    </lineage>
</organism>
<name>A0A5N6PT94_9ASTR</name>
<keyword evidence="1" id="KW-0472">Membrane</keyword>
<dbReference type="EMBL" id="SZYD01000003">
    <property type="protein sequence ID" value="KAD6796310.1"/>
    <property type="molecule type" value="Genomic_DNA"/>
</dbReference>
<keyword evidence="1" id="KW-1133">Transmembrane helix</keyword>
<protein>
    <submittedName>
        <fullName evidence="2">Uncharacterized protein</fullName>
    </submittedName>
</protein>
<dbReference type="Proteomes" id="UP000326396">
    <property type="component" value="Linkage Group LG11"/>
</dbReference>
<evidence type="ECO:0000313" key="2">
    <source>
        <dbReference type="EMBL" id="KAD6796310.1"/>
    </source>
</evidence>
<evidence type="ECO:0000256" key="1">
    <source>
        <dbReference type="SAM" id="Phobius"/>
    </source>
</evidence>
<accession>A0A5N6PT94</accession>
<dbReference type="AlphaFoldDB" id="A0A5N6PT94"/>
<keyword evidence="3" id="KW-1185">Reference proteome</keyword>
<sequence length="161" mass="18394">MDEYNQISGTPRNLVPQTEQNLSNDRKGHLICECHKVDGFLELCKTCTKGNLCQLVSFVLETSTVIITYRRERRLTRTARKKAERMLWVQVQLVESHVVAAAIRSCLLLLNRELLNATATAVFLRVVVLVVCLLLWAAELWDEKSVCTSWLFTISRLEEGT</sequence>
<feature type="transmembrane region" description="Helical" evidence="1">
    <location>
        <begin position="122"/>
        <end position="141"/>
    </location>
</feature>
<gene>
    <name evidence="2" type="ORF">E3N88_07206</name>
</gene>
<keyword evidence="1" id="KW-0812">Transmembrane</keyword>
<reference evidence="2 3" key="1">
    <citation type="submission" date="2019-05" db="EMBL/GenBank/DDBJ databases">
        <title>Mikania micrantha, genome provides insights into the molecular mechanism of rapid growth.</title>
        <authorList>
            <person name="Liu B."/>
        </authorList>
    </citation>
    <scope>NUCLEOTIDE SEQUENCE [LARGE SCALE GENOMIC DNA]</scope>
    <source>
        <strain evidence="2">NLD-2019</strain>
        <tissue evidence="2">Leaf</tissue>
    </source>
</reference>